<gene>
    <name evidence="4" type="ORF">EDD63_10326</name>
</gene>
<proteinExistence type="predicted"/>
<dbReference type="SUPFAM" id="SSF53300">
    <property type="entry name" value="vWA-like"/>
    <property type="match status" value="1"/>
</dbReference>
<dbReference type="RefSeq" id="WP_134167780.1">
    <property type="nucleotide sequence ID" value="NZ_SODD01000003.1"/>
</dbReference>
<dbReference type="Proteomes" id="UP000294743">
    <property type="component" value="Unassembled WGS sequence"/>
</dbReference>
<feature type="signal peptide" evidence="2">
    <location>
        <begin position="1"/>
        <end position="33"/>
    </location>
</feature>
<dbReference type="AlphaFoldDB" id="A0A4R8A595"/>
<keyword evidence="1" id="KW-0812">Transmembrane</keyword>
<evidence type="ECO:0000256" key="2">
    <source>
        <dbReference type="SAM" id="SignalP"/>
    </source>
</evidence>
<dbReference type="SMART" id="SM00327">
    <property type="entry name" value="VWA"/>
    <property type="match status" value="1"/>
</dbReference>
<evidence type="ECO:0000313" key="4">
    <source>
        <dbReference type="EMBL" id="TDW25739.1"/>
    </source>
</evidence>
<dbReference type="Pfam" id="PF13519">
    <property type="entry name" value="VWA_2"/>
    <property type="match status" value="1"/>
</dbReference>
<feature type="domain" description="VWFA" evidence="3">
    <location>
        <begin position="85"/>
        <end position="281"/>
    </location>
</feature>
<evidence type="ECO:0000259" key="3">
    <source>
        <dbReference type="PROSITE" id="PS50234"/>
    </source>
</evidence>
<keyword evidence="1" id="KW-1133">Transmembrane helix</keyword>
<dbReference type="PANTHER" id="PTHR10579:SF43">
    <property type="entry name" value="ZINC FINGER (C3HC4-TYPE RING FINGER) FAMILY PROTEIN"/>
    <property type="match status" value="1"/>
</dbReference>
<dbReference type="InterPro" id="IPR036465">
    <property type="entry name" value="vWFA_dom_sf"/>
</dbReference>
<dbReference type="PANTHER" id="PTHR10579">
    <property type="entry name" value="CALCIUM-ACTIVATED CHLORIDE CHANNEL REGULATOR"/>
    <property type="match status" value="1"/>
</dbReference>
<dbReference type="PROSITE" id="PS50234">
    <property type="entry name" value="VWFA"/>
    <property type="match status" value="1"/>
</dbReference>
<name>A0A4R8A595_9FIRM</name>
<dbReference type="CDD" id="cd00198">
    <property type="entry name" value="vWFA"/>
    <property type="match status" value="1"/>
</dbReference>
<comment type="caution">
    <text evidence="4">The sequence shown here is derived from an EMBL/GenBank/DDBJ whole genome shotgun (WGS) entry which is preliminary data.</text>
</comment>
<dbReference type="OrthoDB" id="9781333at2"/>
<dbReference type="InterPro" id="IPR051266">
    <property type="entry name" value="CLCR"/>
</dbReference>
<dbReference type="Gene3D" id="3.40.50.410">
    <property type="entry name" value="von Willebrand factor, type A domain"/>
    <property type="match status" value="1"/>
</dbReference>
<evidence type="ECO:0000256" key="1">
    <source>
        <dbReference type="SAM" id="Phobius"/>
    </source>
</evidence>
<feature type="chain" id="PRO_5020490049" evidence="2">
    <location>
        <begin position="34"/>
        <end position="542"/>
    </location>
</feature>
<feature type="transmembrane region" description="Helical" evidence="1">
    <location>
        <begin position="514"/>
        <end position="533"/>
    </location>
</feature>
<keyword evidence="1" id="KW-0472">Membrane</keyword>
<reference evidence="4 5" key="1">
    <citation type="submission" date="2019-03" db="EMBL/GenBank/DDBJ databases">
        <title>Genomic Encyclopedia of Type Strains, Phase IV (KMG-IV): sequencing the most valuable type-strain genomes for metagenomic binning, comparative biology and taxonomic classification.</title>
        <authorList>
            <person name="Goeker M."/>
        </authorList>
    </citation>
    <scope>NUCLEOTIDE SEQUENCE [LARGE SCALE GENOMIC DNA]</scope>
    <source>
        <strain evidence="4 5">DSM 28867</strain>
    </source>
</reference>
<protein>
    <submittedName>
        <fullName evidence="4">von Willebrand factor type A domain-containing protein</fullName>
    </submittedName>
</protein>
<keyword evidence="5" id="KW-1185">Reference proteome</keyword>
<sequence>MLKITQRGLTKLVALFAVVFVACTAMFSTNAMANANETANTYVNAESDVTVNAKVDPGTDDTYTVTGTFKAIPKELTVTNQKDVDVVFVLDSSGSMGFGMDGANTIAGKDEKTRNEVVVENTKKLAEAIMNSNANNRVAAVDFDSTAKTLTTFTSDLTTFNNAVDRLDKTGGTYLGSGIKEAEKLISEDTNTEDRVKVIIAITDGQDDPSSNASLTLSHFKSLKDTTTIYRLIGMGFSEDKNKEGADALNNLSASVGANVNAQTYIIPLEEDILEDVLNSIHTEVSKAMIDMVNVDVTLPESYDFVADSLEITEENGADIQGGSAGYIHDFMFGVSSPTTGTYTYSYKVKINQAEAAKLTQKEFKTTTIQQKVTFNYTYGEEKGTVAIDEAVDLTTHKVSVSSCENSAIENTYKTTEYYVGNGASHTATWAPKDANAKLEQVVVTTYPMNKDAVVSAVDLTTLSGNAYALTDIMDCTNIYVGYEKSAPSIAPDVKDTPKDEPKKLPSVATGQNSTGLVVMLVTLAGASLYLAYRLNRYRKSL</sequence>
<organism evidence="4 5">
    <name type="scientific">Breznakia blatticola</name>
    <dbReference type="NCBI Taxonomy" id="1754012"/>
    <lineage>
        <taxon>Bacteria</taxon>
        <taxon>Bacillati</taxon>
        <taxon>Bacillota</taxon>
        <taxon>Erysipelotrichia</taxon>
        <taxon>Erysipelotrichales</taxon>
        <taxon>Erysipelotrichaceae</taxon>
        <taxon>Breznakia</taxon>
    </lineage>
</organism>
<evidence type="ECO:0000313" key="5">
    <source>
        <dbReference type="Proteomes" id="UP000294743"/>
    </source>
</evidence>
<keyword evidence="2" id="KW-0732">Signal</keyword>
<dbReference type="InterPro" id="IPR002035">
    <property type="entry name" value="VWF_A"/>
</dbReference>
<dbReference type="PROSITE" id="PS51257">
    <property type="entry name" value="PROKAR_LIPOPROTEIN"/>
    <property type="match status" value="1"/>
</dbReference>
<accession>A0A4R8A595</accession>
<dbReference type="EMBL" id="SODD01000003">
    <property type="protein sequence ID" value="TDW25739.1"/>
    <property type="molecule type" value="Genomic_DNA"/>
</dbReference>